<proteinExistence type="predicted"/>
<protein>
    <submittedName>
        <fullName evidence="1">Uncharacterized protein</fullName>
    </submittedName>
</protein>
<name>A0ABS5GWF7_9GAMM</name>
<reference evidence="1 2" key="1">
    <citation type="submission" date="2021-04" db="EMBL/GenBank/DDBJ databases">
        <title>Draft Genome of Aeromonas popoffii ID682, isolated from a natural water source in Idaho.</title>
        <authorList>
            <person name="Testerman T."/>
            <person name="Graf J."/>
        </authorList>
    </citation>
    <scope>NUCLEOTIDE SEQUENCE [LARGE SCALE GENOMIC DNA]</scope>
    <source>
        <strain evidence="1 2">ID682</strain>
    </source>
</reference>
<dbReference type="RefSeq" id="WP_212514787.1">
    <property type="nucleotide sequence ID" value="NZ_CAWQDX010000110.1"/>
</dbReference>
<organism evidence="1 2">
    <name type="scientific">Aeromonas popoffii</name>
    <dbReference type="NCBI Taxonomy" id="70856"/>
    <lineage>
        <taxon>Bacteria</taxon>
        <taxon>Pseudomonadati</taxon>
        <taxon>Pseudomonadota</taxon>
        <taxon>Gammaproteobacteria</taxon>
        <taxon>Aeromonadales</taxon>
        <taxon>Aeromonadaceae</taxon>
        <taxon>Aeromonas</taxon>
    </lineage>
</organism>
<dbReference type="EMBL" id="JAGRZL010000082">
    <property type="protein sequence ID" value="MBR7631397.1"/>
    <property type="molecule type" value="Genomic_DNA"/>
</dbReference>
<comment type="caution">
    <text evidence="1">The sequence shown here is derived from an EMBL/GenBank/DDBJ whole genome shotgun (WGS) entry which is preliminary data.</text>
</comment>
<gene>
    <name evidence="1" type="ORF">KAT72_20935</name>
</gene>
<dbReference type="Proteomes" id="UP000675653">
    <property type="component" value="Unassembled WGS sequence"/>
</dbReference>
<sequence length="92" mass="10481">MIYIKEKASPDERDCFHLQPIVEYLLAKGNCSANDFLWGNNRTGYFCHLRNEIDFDDLLSVFIFPDTVTLNEEAQTIDCLISYSVIKGGLGN</sequence>
<evidence type="ECO:0000313" key="2">
    <source>
        <dbReference type="Proteomes" id="UP000675653"/>
    </source>
</evidence>
<keyword evidence="2" id="KW-1185">Reference proteome</keyword>
<evidence type="ECO:0000313" key="1">
    <source>
        <dbReference type="EMBL" id="MBR7631397.1"/>
    </source>
</evidence>
<accession>A0ABS5GWF7</accession>